<dbReference type="Gene3D" id="3.30.470.10">
    <property type="match status" value="1"/>
</dbReference>
<dbReference type="Proteomes" id="UP001055868">
    <property type="component" value="Chromosome"/>
</dbReference>
<organism evidence="15 16">
    <name type="scientific">Brachybacterium kimchii</name>
    <dbReference type="NCBI Taxonomy" id="2942909"/>
    <lineage>
        <taxon>Bacteria</taxon>
        <taxon>Bacillati</taxon>
        <taxon>Actinomycetota</taxon>
        <taxon>Actinomycetes</taxon>
        <taxon>Micrococcales</taxon>
        <taxon>Dermabacteraceae</taxon>
        <taxon>Brachybacterium</taxon>
    </lineage>
</organism>
<dbReference type="InterPro" id="IPR043132">
    <property type="entry name" value="BCAT-like_C"/>
</dbReference>
<comment type="pathway">
    <text evidence="2">Amino-acid biosynthesis; L-isoleucine biosynthesis; L-isoleucine from 2-oxobutanoate: step 4/4.</text>
</comment>
<evidence type="ECO:0000256" key="13">
    <source>
        <dbReference type="ARBA" id="ARBA00048798"/>
    </source>
</evidence>
<comment type="cofactor">
    <cofactor evidence="1">
        <name>pyridoxal 5'-phosphate</name>
        <dbReference type="ChEBI" id="CHEBI:597326"/>
    </cofactor>
</comment>
<dbReference type="CDD" id="cd01557">
    <property type="entry name" value="BCAT_beta_family"/>
    <property type="match status" value="1"/>
</dbReference>
<dbReference type="Gene3D" id="3.20.10.10">
    <property type="entry name" value="D-amino Acid Aminotransferase, subunit A, domain 2"/>
    <property type="match status" value="1"/>
</dbReference>
<dbReference type="EC" id="2.6.1.42" evidence="6"/>
<dbReference type="GO" id="GO:0004084">
    <property type="term" value="F:branched-chain-amino-acid transaminase activity"/>
    <property type="evidence" value="ECO:0007669"/>
    <property type="project" value="UniProtKB-EC"/>
</dbReference>
<dbReference type="InterPro" id="IPR005786">
    <property type="entry name" value="B_amino_transII"/>
</dbReference>
<keyword evidence="16" id="KW-1185">Reference proteome</keyword>
<dbReference type="InterPro" id="IPR036038">
    <property type="entry name" value="Aminotransferase-like"/>
</dbReference>
<dbReference type="PANTHER" id="PTHR11825">
    <property type="entry name" value="SUBGROUP IIII AMINOTRANSFERASE"/>
    <property type="match status" value="1"/>
</dbReference>
<keyword evidence="10" id="KW-0663">Pyridoxal phosphate</keyword>
<evidence type="ECO:0000256" key="5">
    <source>
        <dbReference type="ARBA" id="ARBA00009320"/>
    </source>
</evidence>
<comment type="catalytic activity">
    <reaction evidence="13">
        <text>L-isoleucine + 2-oxoglutarate = (S)-3-methyl-2-oxopentanoate + L-glutamate</text>
        <dbReference type="Rhea" id="RHEA:24801"/>
        <dbReference type="ChEBI" id="CHEBI:16810"/>
        <dbReference type="ChEBI" id="CHEBI:29985"/>
        <dbReference type="ChEBI" id="CHEBI:35146"/>
        <dbReference type="ChEBI" id="CHEBI:58045"/>
        <dbReference type="EC" id="2.6.1.42"/>
    </reaction>
</comment>
<comment type="pathway">
    <text evidence="3">Amino-acid biosynthesis; L-valine biosynthesis; L-valine from pyruvate: step 4/4.</text>
</comment>
<accession>A0ABY4NA28</accession>
<gene>
    <name evidence="15" type="ORF">M4486_02720</name>
</gene>
<evidence type="ECO:0000256" key="11">
    <source>
        <dbReference type="ARBA" id="ARBA00023304"/>
    </source>
</evidence>
<evidence type="ECO:0000256" key="9">
    <source>
        <dbReference type="ARBA" id="ARBA00022679"/>
    </source>
</evidence>
<dbReference type="SUPFAM" id="SSF56752">
    <property type="entry name" value="D-aminoacid aminotransferase-like PLP-dependent enzymes"/>
    <property type="match status" value="1"/>
</dbReference>
<keyword evidence="7 15" id="KW-0032">Aminotransferase</keyword>
<dbReference type="InterPro" id="IPR043131">
    <property type="entry name" value="BCAT-like_N"/>
</dbReference>
<comment type="catalytic activity">
    <reaction evidence="14">
        <text>L-leucine + 2-oxoglutarate = 4-methyl-2-oxopentanoate + L-glutamate</text>
        <dbReference type="Rhea" id="RHEA:18321"/>
        <dbReference type="ChEBI" id="CHEBI:16810"/>
        <dbReference type="ChEBI" id="CHEBI:17865"/>
        <dbReference type="ChEBI" id="CHEBI:29985"/>
        <dbReference type="ChEBI" id="CHEBI:57427"/>
        <dbReference type="EC" id="2.6.1.42"/>
    </reaction>
</comment>
<comment type="similarity">
    <text evidence="5">Belongs to the class-IV pyridoxal-phosphate-dependent aminotransferase family.</text>
</comment>
<evidence type="ECO:0000256" key="6">
    <source>
        <dbReference type="ARBA" id="ARBA00013053"/>
    </source>
</evidence>
<proteinExistence type="inferred from homology"/>
<dbReference type="RefSeq" id="WP_249479435.1">
    <property type="nucleotide sequence ID" value="NZ_CP097218.1"/>
</dbReference>
<evidence type="ECO:0000313" key="16">
    <source>
        <dbReference type="Proteomes" id="UP001055868"/>
    </source>
</evidence>
<evidence type="ECO:0000256" key="2">
    <source>
        <dbReference type="ARBA" id="ARBA00004824"/>
    </source>
</evidence>
<dbReference type="Pfam" id="PF01063">
    <property type="entry name" value="Aminotran_4"/>
    <property type="match status" value="1"/>
</dbReference>
<name>A0ABY4NA28_9MICO</name>
<evidence type="ECO:0000256" key="10">
    <source>
        <dbReference type="ARBA" id="ARBA00022898"/>
    </source>
</evidence>
<evidence type="ECO:0000256" key="1">
    <source>
        <dbReference type="ARBA" id="ARBA00001933"/>
    </source>
</evidence>
<keyword evidence="11" id="KW-0100">Branched-chain amino acid biosynthesis</keyword>
<keyword evidence="8" id="KW-0028">Amino-acid biosynthesis</keyword>
<dbReference type="InterPro" id="IPR033939">
    <property type="entry name" value="BCAT_family"/>
</dbReference>
<dbReference type="PIRSF" id="PIRSF006468">
    <property type="entry name" value="BCAT1"/>
    <property type="match status" value="1"/>
</dbReference>
<dbReference type="NCBIfam" id="NF009897">
    <property type="entry name" value="PRK13357.1"/>
    <property type="match status" value="1"/>
</dbReference>
<dbReference type="PANTHER" id="PTHR11825:SF44">
    <property type="entry name" value="BRANCHED-CHAIN-AMINO-ACID AMINOTRANSFERASE"/>
    <property type="match status" value="1"/>
</dbReference>
<evidence type="ECO:0000256" key="7">
    <source>
        <dbReference type="ARBA" id="ARBA00022576"/>
    </source>
</evidence>
<evidence type="ECO:0000313" key="15">
    <source>
        <dbReference type="EMBL" id="UQN30278.1"/>
    </source>
</evidence>
<comment type="catalytic activity">
    <reaction evidence="12">
        <text>L-valine + 2-oxoglutarate = 3-methyl-2-oxobutanoate + L-glutamate</text>
        <dbReference type="Rhea" id="RHEA:24813"/>
        <dbReference type="ChEBI" id="CHEBI:11851"/>
        <dbReference type="ChEBI" id="CHEBI:16810"/>
        <dbReference type="ChEBI" id="CHEBI:29985"/>
        <dbReference type="ChEBI" id="CHEBI:57762"/>
        <dbReference type="EC" id="2.6.1.42"/>
    </reaction>
</comment>
<protein>
    <recommendedName>
        <fullName evidence="6">branched-chain-amino-acid transaminase</fullName>
        <ecNumber evidence="6">2.6.1.42</ecNumber>
    </recommendedName>
</protein>
<comment type="pathway">
    <text evidence="4">Amino-acid biosynthesis; L-leucine biosynthesis; L-leucine from 3-methyl-2-oxobutanoate: step 4/4.</text>
</comment>
<evidence type="ECO:0000256" key="14">
    <source>
        <dbReference type="ARBA" id="ARBA00049229"/>
    </source>
</evidence>
<dbReference type="NCBIfam" id="TIGR01123">
    <property type="entry name" value="ilvE_II"/>
    <property type="match status" value="1"/>
</dbReference>
<keyword evidence="9 15" id="KW-0808">Transferase</keyword>
<evidence type="ECO:0000256" key="3">
    <source>
        <dbReference type="ARBA" id="ARBA00004931"/>
    </source>
</evidence>
<evidence type="ECO:0000256" key="12">
    <source>
        <dbReference type="ARBA" id="ARBA00048212"/>
    </source>
</evidence>
<evidence type="ECO:0000256" key="8">
    <source>
        <dbReference type="ARBA" id="ARBA00022605"/>
    </source>
</evidence>
<reference evidence="15" key="1">
    <citation type="submission" date="2022-05" db="EMBL/GenBank/DDBJ databases">
        <title>Genomic analysis of Brachybacterium sp. CBA3104.</title>
        <authorList>
            <person name="Roh S.W."/>
            <person name="Kim Y.B."/>
            <person name="Kim Y."/>
        </authorList>
    </citation>
    <scope>NUCLEOTIDE SEQUENCE</scope>
    <source>
        <strain evidence="15">CBA3104</strain>
    </source>
</reference>
<sequence>MSHLEFPLTETTRSQSDVDRAAVLAKPGFGEHFTDFMTHAQWTADDGWTSGEVVPFGPLTLSPAAAVFHYAQEIFEGLKAFRHADGSVWTFRPEKNAERMQRSARRLALPELPTEDFLASLKAQVSADEPWVPAAGGEDSLYIRPFMFASEAFLGVRAAQQVDYYVITSPAGAYFPRGVQPLVVWVSDNYARAGAGGTGDAKCGGNYASSLLGKKEAAEHGADEVLFLDSETHTTIDELSGMNVMAITNDGRILTPELTGSILEGVTRDSILQLARDRGLEPAEQKMSMDWVTDRITSGEIVEMFACGTAAVINPIGEFRSPKGSWTVGDGGSGEITLSLREELTGIQTGTVEDRHGWLHRLA</sequence>
<dbReference type="InterPro" id="IPR001544">
    <property type="entry name" value="Aminotrans_IV"/>
</dbReference>
<dbReference type="EMBL" id="CP097218">
    <property type="protein sequence ID" value="UQN30278.1"/>
    <property type="molecule type" value="Genomic_DNA"/>
</dbReference>
<evidence type="ECO:0000256" key="4">
    <source>
        <dbReference type="ARBA" id="ARBA00005072"/>
    </source>
</evidence>